<evidence type="ECO:0000256" key="6">
    <source>
        <dbReference type="HAMAP-Rule" id="MF_02206"/>
    </source>
</evidence>
<dbReference type="NCBIfam" id="TIGR01407">
    <property type="entry name" value="dinG_rel"/>
    <property type="match status" value="1"/>
</dbReference>
<keyword evidence="1 6" id="KW-0540">Nuclease</keyword>
<dbReference type="InterPro" id="IPR012337">
    <property type="entry name" value="RNaseH-like_sf"/>
</dbReference>
<evidence type="ECO:0000256" key="1">
    <source>
        <dbReference type="ARBA" id="ARBA00022722"/>
    </source>
</evidence>
<dbReference type="EC" id="3.1.-.-" evidence="6 7"/>
<dbReference type="OrthoDB" id="9803913at2"/>
<dbReference type="Gene3D" id="3.40.50.300">
    <property type="entry name" value="P-loop containing nucleotide triphosphate hydrolases"/>
    <property type="match status" value="2"/>
</dbReference>
<keyword evidence="10" id="KW-0347">Helicase</keyword>
<dbReference type="Gene3D" id="3.30.420.10">
    <property type="entry name" value="Ribonuclease H-like superfamily/Ribonuclease H"/>
    <property type="match status" value="1"/>
</dbReference>
<dbReference type="InterPro" id="IPR013520">
    <property type="entry name" value="Ribonucl_H"/>
</dbReference>
<dbReference type="InterPro" id="IPR014013">
    <property type="entry name" value="Helic_SF1/SF2_ATP-bd_DinG/Rad3"/>
</dbReference>
<keyword evidence="4 6" id="KW-0269">Exonuclease</keyword>
<gene>
    <name evidence="6 7 10" type="primary">dinG</name>
    <name evidence="10" type="ORF">FHP05_02120</name>
</gene>
<dbReference type="SUPFAM" id="SSF52540">
    <property type="entry name" value="P-loop containing nucleoside triphosphate hydrolases"/>
    <property type="match status" value="1"/>
</dbReference>
<dbReference type="GO" id="GO:0006260">
    <property type="term" value="P:DNA replication"/>
    <property type="evidence" value="ECO:0007669"/>
    <property type="project" value="InterPro"/>
</dbReference>
<feature type="domain" description="Helicase ATP-binding" evidence="9">
    <location>
        <begin position="249"/>
        <end position="524"/>
    </location>
</feature>
<dbReference type="InterPro" id="IPR036397">
    <property type="entry name" value="RNaseH_sf"/>
</dbReference>
<dbReference type="PANTHER" id="PTHR11472:SF34">
    <property type="entry name" value="REGULATOR OF TELOMERE ELONGATION HELICASE 1"/>
    <property type="match status" value="1"/>
</dbReference>
<evidence type="ECO:0000256" key="5">
    <source>
        <dbReference type="ARBA" id="ARBA00022840"/>
    </source>
</evidence>
<feature type="binding site" evidence="6">
    <location>
        <begin position="284"/>
        <end position="291"/>
    </location>
    <ligand>
        <name>ATP</name>
        <dbReference type="ChEBI" id="CHEBI:30616"/>
    </ligand>
</feature>
<dbReference type="Pfam" id="PF00929">
    <property type="entry name" value="RNase_T"/>
    <property type="match status" value="1"/>
</dbReference>
<keyword evidence="2 6" id="KW-0547">Nucleotide-binding</keyword>
<dbReference type="SMART" id="SM00491">
    <property type="entry name" value="HELICc2"/>
    <property type="match status" value="1"/>
</dbReference>
<dbReference type="GO" id="GO:0003677">
    <property type="term" value="F:DNA binding"/>
    <property type="evidence" value="ECO:0007669"/>
    <property type="project" value="InterPro"/>
</dbReference>
<dbReference type="FunFam" id="3.30.420.10:FF:000045">
    <property type="entry name" value="3'-5' exonuclease DinG"/>
    <property type="match status" value="1"/>
</dbReference>
<evidence type="ECO:0000313" key="11">
    <source>
        <dbReference type="Proteomes" id="UP000321574"/>
    </source>
</evidence>
<evidence type="ECO:0000256" key="7">
    <source>
        <dbReference type="RuleBase" id="RU364106"/>
    </source>
</evidence>
<dbReference type="GO" id="GO:0003887">
    <property type="term" value="F:DNA-directed DNA polymerase activity"/>
    <property type="evidence" value="ECO:0007669"/>
    <property type="project" value="InterPro"/>
</dbReference>
<dbReference type="Pfam" id="PF13307">
    <property type="entry name" value="Helicase_C_2"/>
    <property type="match status" value="1"/>
</dbReference>
<evidence type="ECO:0000256" key="4">
    <source>
        <dbReference type="ARBA" id="ARBA00022839"/>
    </source>
</evidence>
<dbReference type="InterPro" id="IPR011545">
    <property type="entry name" value="DEAD/DEAH_box_helicase_dom"/>
</dbReference>
<dbReference type="InterPro" id="IPR027417">
    <property type="entry name" value="P-loop_NTPase"/>
</dbReference>
<dbReference type="CDD" id="cd06127">
    <property type="entry name" value="DEDDh"/>
    <property type="match status" value="1"/>
</dbReference>
<dbReference type="GO" id="GO:0016818">
    <property type="term" value="F:hydrolase activity, acting on acid anhydrides, in phosphorus-containing anhydrides"/>
    <property type="evidence" value="ECO:0007669"/>
    <property type="project" value="InterPro"/>
</dbReference>
<accession>A0A5C8P2S3</accession>
<dbReference type="GO" id="GO:0008408">
    <property type="term" value="F:3'-5' exonuclease activity"/>
    <property type="evidence" value="ECO:0007669"/>
    <property type="project" value="UniProtKB-UniRule"/>
</dbReference>
<evidence type="ECO:0000256" key="2">
    <source>
        <dbReference type="ARBA" id="ARBA00022741"/>
    </source>
</evidence>
<dbReference type="AlphaFoldDB" id="A0A5C8P2S3"/>
<feature type="coiled-coil region" evidence="8">
    <location>
        <begin position="604"/>
        <end position="631"/>
    </location>
</feature>
<dbReference type="NCBIfam" id="TIGR00573">
    <property type="entry name" value="dnaq"/>
    <property type="match status" value="1"/>
</dbReference>
<name>A0A5C8P2S3_9BACI</name>
<dbReference type="NCBIfam" id="NF005981">
    <property type="entry name" value="PRK08074.1"/>
    <property type="match status" value="1"/>
</dbReference>
<proteinExistence type="inferred from homology"/>
<dbReference type="GO" id="GO:0005524">
    <property type="term" value="F:ATP binding"/>
    <property type="evidence" value="ECO:0007669"/>
    <property type="project" value="UniProtKB-UniRule"/>
</dbReference>
<dbReference type="InterPro" id="IPR006555">
    <property type="entry name" value="ATP-dep_Helicase_C"/>
</dbReference>
<dbReference type="GO" id="GO:0003678">
    <property type="term" value="F:DNA helicase activity"/>
    <property type="evidence" value="ECO:0007669"/>
    <property type="project" value="TreeGrafter"/>
</dbReference>
<dbReference type="Pfam" id="PF00270">
    <property type="entry name" value="DEAD"/>
    <property type="match status" value="1"/>
</dbReference>
<dbReference type="SMART" id="SM00479">
    <property type="entry name" value="EXOIII"/>
    <property type="match status" value="1"/>
</dbReference>
<evidence type="ECO:0000259" key="9">
    <source>
        <dbReference type="PROSITE" id="PS51193"/>
    </source>
</evidence>
<keyword evidence="5 6" id="KW-0067">ATP-binding</keyword>
<dbReference type="InterPro" id="IPR006054">
    <property type="entry name" value="DnaQ"/>
</dbReference>
<dbReference type="PROSITE" id="PS51193">
    <property type="entry name" value="HELICASE_ATP_BIND_2"/>
    <property type="match status" value="1"/>
</dbReference>
<keyword evidence="11" id="KW-1185">Reference proteome</keyword>
<comment type="function">
    <text evidence="6 7">3'-5' exonuclease.</text>
</comment>
<organism evidence="10 11">
    <name type="scientific">Cerasibacillus terrae</name>
    <dbReference type="NCBI Taxonomy" id="2498845"/>
    <lineage>
        <taxon>Bacteria</taxon>
        <taxon>Bacillati</taxon>
        <taxon>Bacillota</taxon>
        <taxon>Bacilli</taxon>
        <taxon>Bacillales</taxon>
        <taxon>Bacillaceae</taxon>
        <taxon>Cerasibacillus</taxon>
    </lineage>
</organism>
<dbReference type="HAMAP" id="MF_02206">
    <property type="entry name" value="DinG_exonucl"/>
    <property type="match status" value="1"/>
</dbReference>
<dbReference type="Proteomes" id="UP000321574">
    <property type="component" value="Unassembled WGS sequence"/>
</dbReference>
<dbReference type="PANTHER" id="PTHR11472">
    <property type="entry name" value="DNA REPAIR DEAD HELICASE RAD3/XP-D SUBFAMILY MEMBER"/>
    <property type="match status" value="1"/>
</dbReference>
<keyword evidence="8" id="KW-0175">Coiled coil</keyword>
<dbReference type="RefSeq" id="WP_147665576.1">
    <property type="nucleotide sequence ID" value="NZ_VDUW01000001.1"/>
</dbReference>
<feature type="short sequence motif" description="DEAH box" evidence="6">
    <location>
        <begin position="464"/>
        <end position="467"/>
    </location>
</feature>
<comment type="caution">
    <text evidence="10">The sequence shown here is derived from an EMBL/GenBank/DDBJ whole genome shotgun (WGS) entry which is preliminary data.</text>
</comment>
<dbReference type="InterPro" id="IPR045028">
    <property type="entry name" value="DinG/Rad3-like"/>
</dbReference>
<protein>
    <recommendedName>
        <fullName evidence="6 7">3'-5' exonuclease DinG</fullName>
        <ecNumber evidence="6 7">3.1.-.-</ecNumber>
    </recommendedName>
</protein>
<evidence type="ECO:0000256" key="3">
    <source>
        <dbReference type="ARBA" id="ARBA00022801"/>
    </source>
</evidence>
<reference evidence="10 11" key="1">
    <citation type="submission" date="2019-06" db="EMBL/GenBank/DDBJ databases">
        <title>Cerasibacillus sp. nov., isolated from maize field.</title>
        <authorList>
            <person name="Lin S.-Y."/>
            <person name="Tsai C.-F."/>
            <person name="Young C.-C."/>
        </authorList>
    </citation>
    <scope>NUCLEOTIDE SEQUENCE [LARGE SCALE GENOMIC DNA]</scope>
    <source>
        <strain evidence="10 11">CC-CFT480</strain>
    </source>
</reference>
<keyword evidence="3 6" id="KW-0378">Hydrolase</keyword>
<dbReference type="SUPFAM" id="SSF53098">
    <property type="entry name" value="Ribonuclease H-like"/>
    <property type="match status" value="1"/>
</dbReference>
<sequence length="929" mass="107727">MERYIVVDLETTGHSPKAGDKIIEIGIVVIEENEITETFSSFIQPGRVIPSFITKLTNITNDDVKQAPTFKEIEKEIKSFFHEGIFIAHNVKFDFEFLNAELVMNGNERLKNAAIDTVELARILYPMAPGFKLGQLAEYVHLEHQNPHRALSDAYVTAKLFLLMKKKLNQLPVETINNLLKLEPFLRSDLFGLLQKQKQVLRQNPRKSEGITSFHGLAFREVEEIKTNSTSNISSYGDFLDNIYEQGGHLEKTLPKYEKRIGQRQMSEIIYDAFKEHKHALIEAGTGTGKSLAYLLPAIYEAVVQEERIVVSTFTTQLQAQLMEEDIPLVMKLIPFPFQVALLKGKQHYISLEKFENELEDVEGNHYGEILTKAMILVWLTETKTGDIDEIQLPSSGYSFYRKISTEAEGTIDPTSPWFRISYYQKAKEKARIADLIITNHALLCTDLFHDTKHLPSYQKAVIDEAHHLEETASRHYGLQLDYMHTVFLLNQIGTSDGKKWLSKVLMENPIFTQRVSIQKWDSLFIQVKSDLDELFRYIYQYVLDKNKYNKTLSDIGRLQFELVEEKWESNHWDFLKEMVARITMSITEMTFLFEQMLLNSYGDSHLHDKIKQYQERIENIKDKLTRLFLIEDSTQFKWIEIETFGAKNAVYVFSEPKEIASALQERLFNKKASIIMTSATLTTKNSFSFMEKRLGLKEEHTLKNQIASPFDYRSQVQLLIPNDFPDIRQQNQDEFLYATCEAILSLADITRGRMLVLFTSYDMLRKSYYLLKEMMAEEYILIAQGITSGSRMRLKKKFQTFEKAILLGTNSFWEGIDIPGESLSSLVIVRLPFQPPNHPVYKAKTELLESNGKNPFFHFALPHAIIRFKQGFGRLIRSKEDRGIIFVCDARLRKSRYGSQFINSIPNVPIHFDTTNHLMRFAKNWFQK</sequence>
<dbReference type="EMBL" id="VDUW01000001">
    <property type="protein sequence ID" value="TXL67839.1"/>
    <property type="molecule type" value="Genomic_DNA"/>
</dbReference>
<dbReference type="InterPro" id="IPR006310">
    <property type="entry name" value="DinG"/>
</dbReference>
<evidence type="ECO:0000313" key="10">
    <source>
        <dbReference type="EMBL" id="TXL67839.1"/>
    </source>
</evidence>
<evidence type="ECO:0000256" key="8">
    <source>
        <dbReference type="SAM" id="Coils"/>
    </source>
</evidence>
<comment type="similarity">
    <text evidence="6 7">Belongs to the helicase family. DinG subfamily. Type 2 sub-subfamily.</text>
</comment>